<gene>
    <name evidence="20" type="ORF">B7Y86_15950</name>
</gene>
<dbReference type="InterPro" id="IPR005467">
    <property type="entry name" value="His_kinase_dom"/>
</dbReference>
<dbReference type="Gene3D" id="6.10.250.3020">
    <property type="match status" value="1"/>
</dbReference>
<keyword evidence="17" id="KW-0175">Coiled coil</keyword>
<dbReference type="Gene3D" id="1.10.287.130">
    <property type="match status" value="1"/>
</dbReference>
<keyword evidence="12 18" id="KW-1133">Transmembrane helix</keyword>
<dbReference type="InterPro" id="IPR017055">
    <property type="entry name" value="Sig_transdc_His_kinase_DctB"/>
</dbReference>
<evidence type="ECO:0000256" key="1">
    <source>
        <dbReference type="ARBA" id="ARBA00000085"/>
    </source>
</evidence>
<dbReference type="EC" id="2.7.13.3" evidence="3"/>
<accession>A0A258HC94</accession>
<feature type="transmembrane region" description="Helical" evidence="18">
    <location>
        <begin position="312"/>
        <end position="329"/>
    </location>
</feature>
<dbReference type="InterPro" id="IPR003594">
    <property type="entry name" value="HATPase_dom"/>
</dbReference>
<name>A0A258HC94_9CAUL</name>
<comment type="function">
    <text evidence="15">Member of the two-component regulatory system DctB/DctD involved in the transport of C4-dicarboxylates. DctB functions as a membrane-associated protein kinase that phosphorylates DctD in response to environmental signals.</text>
</comment>
<evidence type="ECO:0000256" key="6">
    <source>
        <dbReference type="ARBA" id="ARBA00022553"/>
    </source>
</evidence>
<evidence type="ECO:0000256" key="18">
    <source>
        <dbReference type="SAM" id="Phobius"/>
    </source>
</evidence>
<evidence type="ECO:0000256" key="7">
    <source>
        <dbReference type="ARBA" id="ARBA00022679"/>
    </source>
</evidence>
<dbReference type="SUPFAM" id="SSF103190">
    <property type="entry name" value="Sensory domain-like"/>
    <property type="match status" value="1"/>
</dbReference>
<evidence type="ECO:0000256" key="3">
    <source>
        <dbReference type="ARBA" id="ARBA00012438"/>
    </source>
</evidence>
<dbReference type="AlphaFoldDB" id="A0A258HC94"/>
<dbReference type="Gene3D" id="3.30.565.10">
    <property type="entry name" value="Histidine kinase-like ATPase, C-terminal domain"/>
    <property type="match status" value="1"/>
</dbReference>
<keyword evidence="6" id="KW-0597">Phosphoprotein</keyword>
<keyword evidence="10 20" id="KW-0418">Kinase</keyword>
<dbReference type="GO" id="GO:0005524">
    <property type="term" value="F:ATP binding"/>
    <property type="evidence" value="ECO:0007669"/>
    <property type="project" value="UniProtKB-KW"/>
</dbReference>
<keyword evidence="8 18" id="KW-0812">Transmembrane</keyword>
<evidence type="ECO:0000259" key="19">
    <source>
        <dbReference type="PROSITE" id="PS50109"/>
    </source>
</evidence>
<dbReference type="PANTHER" id="PTHR43065:SF46">
    <property type="entry name" value="C4-DICARBOXYLATE TRANSPORT SENSOR PROTEIN DCTB"/>
    <property type="match status" value="1"/>
</dbReference>
<comment type="catalytic activity">
    <reaction evidence="1">
        <text>ATP + protein L-histidine = ADP + protein N-phospho-L-histidine.</text>
        <dbReference type="EC" id="2.7.13.3"/>
    </reaction>
</comment>
<dbReference type="InterPro" id="IPR036890">
    <property type="entry name" value="HATPase_C_sf"/>
</dbReference>
<keyword evidence="7" id="KW-0808">Transferase</keyword>
<dbReference type="GO" id="GO:0000155">
    <property type="term" value="F:phosphorelay sensor kinase activity"/>
    <property type="evidence" value="ECO:0007669"/>
    <property type="project" value="InterPro"/>
</dbReference>
<reference evidence="20 21" key="1">
    <citation type="submission" date="2017-03" db="EMBL/GenBank/DDBJ databases">
        <title>Lifting the veil on microbial sulfur biogeochemistry in mining wastewaters.</title>
        <authorList>
            <person name="Kantor R.S."/>
            <person name="Colenbrander Nelson T."/>
            <person name="Marshall S."/>
            <person name="Bennett D."/>
            <person name="Apte S."/>
            <person name="Camacho D."/>
            <person name="Thomas B.C."/>
            <person name="Warren L.A."/>
            <person name="Banfield J.F."/>
        </authorList>
    </citation>
    <scope>NUCLEOTIDE SEQUENCE [LARGE SCALE GENOMIC DNA]</scope>
    <source>
        <strain evidence="20">32-68-21</strain>
    </source>
</reference>
<feature type="coiled-coil region" evidence="17">
    <location>
        <begin position="330"/>
        <end position="394"/>
    </location>
</feature>
<dbReference type="Proteomes" id="UP000216147">
    <property type="component" value="Unassembled WGS sequence"/>
</dbReference>
<dbReference type="SUPFAM" id="SSF47384">
    <property type="entry name" value="Homodimeric domain of signal transducing histidine kinase"/>
    <property type="match status" value="1"/>
</dbReference>
<evidence type="ECO:0000256" key="10">
    <source>
        <dbReference type="ARBA" id="ARBA00022777"/>
    </source>
</evidence>
<comment type="caution">
    <text evidence="20">The sequence shown here is derived from an EMBL/GenBank/DDBJ whole genome shotgun (WGS) entry which is preliminary data.</text>
</comment>
<dbReference type="SMART" id="SM00388">
    <property type="entry name" value="HisKA"/>
    <property type="match status" value="1"/>
</dbReference>
<feature type="domain" description="Histidine kinase" evidence="19">
    <location>
        <begin position="403"/>
        <end position="614"/>
    </location>
</feature>
<dbReference type="GO" id="GO:0005886">
    <property type="term" value="C:plasma membrane"/>
    <property type="evidence" value="ECO:0007669"/>
    <property type="project" value="UniProtKB-SubCell"/>
</dbReference>
<evidence type="ECO:0000313" key="21">
    <source>
        <dbReference type="Proteomes" id="UP000216147"/>
    </source>
</evidence>
<evidence type="ECO:0000256" key="11">
    <source>
        <dbReference type="ARBA" id="ARBA00022840"/>
    </source>
</evidence>
<dbReference type="Gene3D" id="3.30.450.20">
    <property type="entry name" value="PAS domain"/>
    <property type="match status" value="2"/>
</dbReference>
<protein>
    <recommendedName>
        <fullName evidence="16">C4-dicarboxylate transport sensor protein DctB</fullName>
        <ecNumber evidence="3">2.7.13.3</ecNumber>
    </recommendedName>
</protein>
<keyword evidence="14 18" id="KW-0472">Membrane</keyword>
<dbReference type="Pfam" id="PF02518">
    <property type="entry name" value="HATPase_c"/>
    <property type="match status" value="1"/>
</dbReference>
<evidence type="ECO:0000256" key="8">
    <source>
        <dbReference type="ARBA" id="ARBA00022692"/>
    </source>
</evidence>
<dbReference type="SMART" id="SM00387">
    <property type="entry name" value="HATPase_c"/>
    <property type="match status" value="1"/>
</dbReference>
<evidence type="ECO:0000256" key="2">
    <source>
        <dbReference type="ARBA" id="ARBA00004429"/>
    </source>
</evidence>
<dbReference type="SUPFAM" id="SSF55874">
    <property type="entry name" value="ATPase domain of HSP90 chaperone/DNA topoisomerase II/histidine kinase"/>
    <property type="match status" value="1"/>
</dbReference>
<dbReference type="InterPro" id="IPR003661">
    <property type="entry name" value="HisK_dim/P_dom"/>
</dbReference>
<keyword evidence="11" id="KW-0067">ATP-binding</keyword>
<evidence type="ECO:0000256" key="13">
    <source>
        <dbReference type="ARBA" id="ARBA00023012"/>
    </source>
</evidence>
<dbReference type="InterPro" id="IPR036097">
    <property type="entry name" value="HisK_dim/P_sf"/>
</dbReference>
<dbReference type="PANTHER" id="PTHR43065">
    <property type="entry name" value="SENSOR HISTIDINE KINASE"/>
    <property type="match status" value="1"/>
</dbReference>
<organism evidence="20 21">
    <name type="scientific">Brevundimonas subvibrioides</name>
    <dbReference type="NCBI Taxonomy" id="74313"/>
    <lineage>
        <taxon>Bacteria</taxon>
        <taxon>Pseudomonadati</taxon>
        <taxon>Pseudomonadota</taxon>
        <taxon>Alphaproteobacteria</taxon>
        <taxon>Caulobacterales</taxon>
        <taxon>Caulobacteraceae</taxon>
        <taxon>Brevundimonas</taxon>
    </lineage>
</organism>
<keyword evidence="5" id="KW-0997">Cell inner membrane</keyword>
<evidence type="ECO:0000256" key="9">
    <source>
        <dbReference type="ARBA" id="ARBA00022741"/>
    </source>
</evidence>
<dbReference type="Pfam" id="PF00512">
    <property type="entry name" value="HisKA"/>
    <property type="match status" value="1"/>
</dbReference>
<keyword evidence="13" id="KW-0902">Two-component regulatory system</keyword>
<sequence length="614" mass="65060">MTASPLDRLGSLVSTRSSRPWLVLLLCWLVACGLAMTAAGELARRDAQADLARQADAAAVLHAAVLRSELEKHRSLPVVLSQDPEVVGLVAGPGRQAADVVSAKLEALAAQTRAAAIYVLDRNGVARAASNWREPTSFVGSDYAFRPYFKGAMQNGAAEFFALGTVSGRPGLYLARRIGTPAAPMGIVVVKVEFDALEADWRGSGEPAYVTDSRGVVLVTSVPEWRFRRSRDLTAAEREEILADQTLSGQALAPLPFDSAATGTHRIVRAAAGGPSAEWILAHTGTDTPGWTLHLLDPIGGAIVANVMSARAVAGLLITLLAGGAGILLRRRQQAMARAETEERARAELERRIDERTLELRAANGQLNREIDERRRAEASREVLREELVQANKLATLGQIAAGVAHEINQPVAAIRTHADTASAYLDRDDPESARRSLGRVAELTGRIGAITDELRAFSRKSTQGISSVSPAVAIDGALLLIGGRLREGGVELIRTGAGNLQVQAEPIRLEQVIVNLAQNAFEAMTEAGTPDPRLTIDVGRKGRRVEIVISDNGPGVDPAIAAALFTPFVTTKAAGLGLGLVICRDIVAGFGGELSLRPDKSGARFVIALKAAA</sequence>
<evidence type="ECO:0000256" key="12">
    <source>
        <dbReference type="ARBA" id="ARBA00022989"/>
    </source>
</evidence>
<dbReference type="PROSITE" id="PS50109">
    <property type="entry name" value="HIS_KIN"/>
    <property type="match status" value="1"/>
</dbReference>
<dbReference type="EMBL" id="NCEQ01000025">
    <property type="protein sequence ID" value="OYX54601.1"/>
    <property type="molecule type" value="Genomic_DNA"/>
</dbReference>
<evidence type="ECO:0000256" key="5">
    <source>
        <dbReference type="ARBA" id="ARBA00022519"/>
    </source>
</evidence>
<comment type="subcellular location">
    <subcellularLocation>
        <location evidence="2">Cell inner membrane</location>
        <topology evidence="2">Multi-pass membrane protein</topology>
    </subcellularLocation>
</comment>
<dbReference type="InterPro" id="IPR029151">
    <property type="entry name" value="Sensor-like_sf"/>
</dbReference>
<evidence type="ECO:0000256" key="15">
    <source>
        <dbReference type="ARBA" id="ARBA00059004"/>
    </source>
</evidence>
<evidence type="ECO:0000256" key="17">
    <source>
        <dbReference type="SAM" id="Coils"/>
    </source>
</evidence>
<keyword evidence="9" id="KW-0547">Nucleotide-binding</keyword>
<dbReference type="PIRSF" id="PIRSF036431">
    <property type="entry name" value="STHK_DctB"/>
    <property type="match status" value="1"/>
</dbReference>
<keyword evidence="4" id="KW-1003">Cell membrane</keyword>
<evidence type="ECO:0000256" key="14">
    <source>
        <dbReference type="ARBA" id="ARBA00023136"/>
    </source>
</evidence>
<dbReference type="CDD" id="cd00082">
    <property type="entry name" value="HisKA"/>
    <property type="match status" value="1"/>
</dbReference>
<evidence type="ECO:0000256" key="4">
    <source>
        <dbReference type="ARBA" id="ARBA00022475"/>
    </source>
</evidence>
<evidence type="ECO:0000313" key="20">
    <source>
        <dbReference type="EMBL" id="OYX54601.1"/>
    </source>
</evidence>
<dbReference type="InterPro" id="IPR004358">
    <property type="entry name" value="Sig_transdc_His_kin-like_C"/>
</dbReference>
<proteinExistence type="predicted"/>
<dbReference type="FunFam" id="1.10.287.130:FF:000049">
    <property type="entry name" value="C4-dicarboxylate transport sensor protein DctB"/>
    <property type="match status" value="1"/>
</dbReference>
<dbReference type="PRINTS" id="PR00344">
    <property type="entry name" value="BCTRLSENSOR"/>
</dbReference>
<evidence type="ECO:0000256" key="16">
    <source>
        <dbReference type="ARBA" id="ARBA00073143"/>
    </source>
</evidence>